<accession>A0A0D3I9F1</accession>
<evidence type="ECO:0008006" key="5">
    <source>
        <dbReference type="Google" id="ProtNLM"/>
    </source>
</evidence>
<dbReference type="KEGG" id="ehx:EMIHUDRAFT_249289"/>
<dbReference type="InterPro" id="IPR051210">
    <property type="entry name" value="Ub_ligase/GEF_domain"/>
</dbReference>
<evidence type="ECO:0000313" key="3">
    <source>
        <dbReference type="EnsemblProtists" id="EOD07886"/>
    </source>
</evidence>
<sequence length="474" mass="50082">MTAATLVAPPTLDILDLDLLLCICEHLPARGLARLKCVSHRYSVADTAAELASSRRHDGWRVAARDGESAIFRLFVCERLLAPLPVVSATRFHGLVVTAGGGLSAFGSNADFQLGLTDDPGSDLEPELDEDDQELEFGCADPRRADVVAPRPIERLAGRTVVAASAGWAHSAALTNDGRLLTWGSYGERLGLGVHQGVVGPPCEVSSFPPETRVALVAAGVHDTLCVTANGDLYSWDWVGAEPVRVDALAARRVVSIDHKDGLAIAVTSAGKLFLFCAGWNLPPPVFHYLTVASDGRLFTWGEGAEGKLGHGDEEDVMTPRVVSRLQGRPVGLVSCGTLHTAATTDGGSVLWTWGSGSFGCLGHGSEENRLEPTEVVLDGFGTDMVIQGGVIVEDNRGDDSAVEHVEIVALSCGCFTTMIVDTVSGRLASMGWCHAGQLGLGAQVEGLEFTWQPLAVLDVRPEVAPHAQSESGR</sequence>
<dbReference type="PROSITE" id="PS50012">
    <property type="entry name" value="RCC1_3"/>
    <property type="match status" value="4"/>
</dbReference>
<evidence type="ECO:0000256" key="2">
    <source>
        <dbReference type="PROSITE-ProRule" id="PRU00235"/>
    </source>
</evidence>
<keyword evidence="4" id="KW-1185">Reference proteome</keyword>
<dbReference type="PANTHER" id="PTHR22870:SF408">
    <property type="entry name" value="OS09G0560450 PROTEIN"/>
    <property type="match status" value="1"/>
</dbReference>
<dbReference type="GeneID" id="17254036"/>
<dbReference type="InterPro" id="IPR009091">
    <property type="entry name" value="RCC1/BLIP-II"/>
</dbReference>
<keyword evidence="1" id="KW-0677">Repeat</keyword>
<dbReference type="Pfam" id="PF00415">
    <property type="entry name" value="RCC1"/>
    <property type="match status" value="2"/>
</dbReference>
<feature type="repeat" description="RCC1" evidence="2">
    <location>
        <begin position="349"/>
        <end position="424"/>
    </location>
</feature>
<dbReference type="RefSeq" id="XP_005760315.1">
    <property type="nucleotide sequence ID" value="XM_005760258.1"/>
</dbReference>
<evidence type="ECO:0000313" key="4">
    <source>
        <dbReference type="Proteomes" id="UP000013827"/>
    </source>
</evidence>
<dbReference type="Proteomes" id="UP000013827">
    <property type="component" value="Unassembled WGS sequence"/>
</dbReference>
<name>A0A0D3I9F1_EMIH1</name>
<evidence type="ECO:0000256" key="1">
    <source>
        <dbReference type="ARBA" id="ARBA00022737"/>
    </source>
</evidence>
<dbReference type="Pfam" id="PF13540">
    <property type="entry name" value="RCC1_2"/>
    <property type="match status" value="1"/>
</dbReference>
<dbReference type="PANTHER" id="PTHR22870">
    <property type="entry name" value="REGULATOR OF CHROMOSOME CONDENSATION"/>
    <property type="match status" value="1"/>
</dbReference>
<reference evidence="3" key="2">
    <citation type="submission" date="2024-10" db="UniProtKB">
        <authorList>
            <consortium name="EnsemblProtists"/>
        </authorList>
    </citation>
    <scope>IDENTIFICATION</scope>
</reference>
<dbReference type="Gene3D" id="2.130.10.30">
    <property type="entry name" value="Regulator of chromosome condensation 1/beta-lactamase-inhibitor protein II"/>
    <property type="match status" value="2"/>
</dbReference>
<feature type="repeat" description="RCC1" evidence="2">
    <location>
        <begin position="178"/>
        <end position="230"/>
    </location>
</feature>
<feature type="repeat" description="RCC1" evidence="2">
    <location>
        <begin position="296"/>
        <end position="347"/>
    </location>
</feature>
<dbReference type="AlphaFoldDB" id="A0A0D3I9F1"/>
<reference evidence="4" key="1">
    <citation type="journal article" date="2013" name="Nature">
        <title>Pan genome of the phytoplankton Emiliania underpins its global distribution.</title>
        <authorList>
            <person name="Read B.A."/>
            <person name="Kegel J."/>
            <person name="Klute M.J."/>
            <person name="Kuo A."/>
            <person name="Lefebvre S.C."/>
            <person name="Maumus F."/>
            <person name="Mayer C."/>
            <person name="Miller J."/>
            <person name="Monier A."/>
            <person name="Salamov A."/>
            <person name="Young J."/>
            <person name="Aguilar M."/>
            <person name="Claverie J.M."/>
            <person name="Frickenhaus S."/>
            <person name="Gonzalez K."/>
            <person name="Herman E.K."/>
            <person name="Lin Y.C."/>
            <person name="Napier J."/>
            <person name="Ogata H."/>
            <person name="Sarno A.F."/>
            <person name="Shmutz J."/>
            <person name="Schroeder D."/>
            <person name="de Vargas C."/>
            <person name="Verret F."/>
            <person name="von Dassow P."/>
            <person name="Valentin K."/>
            <person name="Van de Peer Y."/>
            <person name="Wheeler G."/>
            <person name="Dacks J.B."/>
            <person name="Delwiche C.F."/>
            <person name="Dyhrman S.T."/>
            <person name="Glockner G."/>
            <person name="John U."/>
            <person name="Richards T."/>
            <person name="Worden A.Z."/>
            <person name="Zhang X."/>
            <person name="Grigoriev I.V."/>
            <person name="Allen A.E."/>
            <person name="Bidle K."/>
            <person name="Borodovsky M."/>
            <person name="Bowler C."/>
            <person name="Brownlee C."/>
            <person name="Cock J.M."/>
            <person name="Elias M."/>
            <person name="Gladyshev V.N."/>
            <person name="Groth M."/>
            <person name="Guda C."/>
            <person name="Hadaegh A."/>
            <person name="Iglesias-Rodriguez M.D."/>
            <person name="Jenkins J."/>
            <person name="Jones B.M."/>
            <person name="Lawson T."/>
            <person name="Leese F."/>
            <person name="Lindquist E."/>
            <person name="Lobanov A."/>
            <person name="Lomsadze A."/>
            <person name="Malik S.B."/>
            <person name="Marsh M.E."/>
            <person name="Mackinder L."/>
            <person name="Mock T."/>
            <person name="Mueller-Roeber B."/>
            <person name="Pagarete A."/>
            <person name="Parker M."/>
            <person name="Probert I."/>
            <person name="Quesneville H."/>
            <person name="Raines C."/>
            <person name="Rensing S.A."/>
            <person name="Riano-Pachon D.M."/>
            <person name="Richier S."/>
            <person name="Rokitta S."/>
            <person name="Shiraiwa Y."/>
            <person name="Soanes D.M."/>
            <person name="van der Giezen M."/>
            <person name="Wahlund T.M."/>
            <person name="Williams B."/>
            <person name="Wilson W."/>
            <person name="Wolfe G."/>
            <person name="Wurch L.L."/>
        </authorList>
    </citation>
    <scope>NUCLEOTIDE SEQUENCE</scope>
</reference>
<protein>
    <recommendedName>
        <fullName evidence="5">F-box domain-containing protein</fullName>
    </recommendedName>
</protein>
<dbReference type="EnsemblProtists" id="EOD07886">
    <property type="protein sequence ID" value="EOD07886"/>
    <property type="gene ID" value="EMIHUDRAFT_249289"/>
</dbReference>
<organism evidence="3 4">
    <name type="scientific">Emiliania huxleyi (strain CCMP1516)</name>
    <dbReference type="NCBI Taxonomy" id="280463"/>
    <lineage>
        <taxon>Eukaryota</taxon>
        <taxon>Haptista</taxon>
        <taxon>Haptophyta</taxon>
        <taxon>Prymnesiophyceae</taxon>
        <taxon>Isochrysidales</taxon>
        <taxon>Noelaerhabdaceae</taxon>
        <taxon>Emiliania</taxon>
    </lineage>
</organism>
<dbReference type="HOGENOM" id="CLU_045761_0_0_1"/>
<dbReference type="PaxDb" id="2903-EOD07886"/>
<dbReference type="PRINTS" id="PR00633">
    <property type="entry name" value="RCCNDNSATION"/>
</dbReference>
<dbReference type="STRING" id="2903.R1DAG1"/>
<dbReference type="InterPro" id="IPR000408">
    <property type="entry name" value="Reg_chr_condens"/>
</dbReference>
<dbReference type="SUPFAM" id="SSF50985">
    <property type="entry name" value="RCC1/BLIP-II"/>
    <property type="match status" value="1"/>
</dbReference>
<proteinExistence type="predicted"/>
<feature type="repeat" description="RCC1" evidence="2">
    <location>
        <begin position="101"/>
        <end position="177"/>
    </location>
</feature>